<organism evidence="1 2">
    <name type="scientific">Tumidithrix elongata BACA0141</name>
    <dbReference type="NCBI Taxonomy" id="2716417"/>
    <lineage>
        <taxon>Bacteria</taxon>
        <taxon>Bacillati</taxon>
        <taxon>Cyanobacteriota</taxon>
        <taxon>Cyanophyceae</taxon>
        <taxon>Pseudanabaenales</taxon>
        <taxon>Pseudanabaenaceae</taxon>
        <taxon>Tumidithrix</taxon>
        <taxon>Tumidithrix elongata</taxon>
    </lineage>
</organism>
<dbReference type="Proteomes" id="UP001333818">
    <property type="component" value="Unassembled WGS sequence"/>
</dbReference>
<gene>
    <name evidence="1" type="ORF">V2H45_05930</name>
</gene>
<evidence type="ECO:0000313" key="2">
    <source>
        <dbReference type="Proteomes" id="UP001333818"/>
    </source>
</evidence>
<name>A0AAW9PZ22_9CYAN</name>
<keyword evidence="2" id="KW-1185">Reference proteome</keyword>
<dbReference type="EMBL" id="JAZBJZ010000015">
    <property type="protein sequence ID" value="MEE3716280.1"/>
    <property type="molecule type" value="Genomic_DNA"/>
</dbReference>
<accession>A0AAW9PZ22</accession>
<sequence>MRVLNVSDDYLATVWTACLAVLNCPKTVEEKVQILESALVQKLLTTGQSLAQLQTGLEPFDTAIVSYTTDLEKKLESAKSVKVDTGFTALDTALTSHVQDFLTKFAPES</sequence>
<proteinExistence type="predicted"/>
<protein>
    <submittedName>
        <fullName evidence="1">Uncharacterized protein</fullName>
    </submittedName>
</protein>
<dbReference type="RefSeq" id="WP_330482707.1">
    <property type="nucleotide sequence ID" value="NZ_JAZBJZ010000015.1"/>
</dbReference>
<comment type="caution">
    <text evidence="1">The sequence shown here is derived from an EMBL/GenBank/DDBJ whole genome shotgun (WGS) entry which is preliminary data.</text>
</comment>
<reference evidence="1" key="1">
    <citation type="submission" date="2024-01" db="EMBL/GenBank/DDBJ databases">
        <title>Bank of Algae and Cyanobacteria of the Azores (BACA) strain genomes.</title>
        <authorList>
            <person name="Luz R."/>
            <person name="Cordeiro R."/>
            <person name="Fonseca A."/>
            <person name="Goncalves V."/>
        </authorList>
    </citation>
    <scope>NUCLEOTIDE SEQUENCE</scope>
    <source>
        <strain evidence="1">BACA0141</strain>
    </source>
</reference>
<evidence type="ECO:0000313" key="1">
    <source>
        <dbReference type="EMBL" id="MEE3716280.1"/>
    </source>
</evidence>
<dbReference type="AlphaFoldDB" id="A0AAW9PZ22"/>